<dbReference type="GeneID" id="18917083"/>
<keyword evidence="3" id="KW-1185">Reference proteome</keyword>
<dbReference type="KEGG" id="pco:PHACADRAFT_258305"/>
<evidence type="ECO:0000256" key="1">
    <source>
        <dbReference type="SAM" id="MobiDB-lite"/>
    </source>
</evidence>
<sequence>MFPPSDSCTPPEPDSERESWTERFGVEKLRAALHALPQLLASSPATTGSFQDAPGEVVWTVDALRGFWEFLLLLRRASRVGLVGVHFVEARTSPGASEEDEDVRMTRGTLRSVDHILLELDARYAMTVRYLLHVWRYECTMSADIVALRCIHERPTGLDGGKEKGEKGKEDVKGKGKERENAPDVEMDDDTPEGRGTKRKRADSLIEEPAPRSFTGQGRMVMRKARTMDEKDAEKNLERAVTPLRDVAKQPQLRKETRQERMKRKNRSSRRMFHGARLLLLDEHGRAALTC</sequence>
<organism evidence="2 3">
    <name type="scientific">Phanerochaete carnosa (strain HHB-10118-sp)</name>
    <name type="common">White-rot fungus</name>
    <name type="synonym">Peniophora carnosa</name>
    <dbReference type="NCBI Taxonomy" id="650164"/>
    <lineage>
        <taxon>Eukaryota</taxon>
        <taxon>Fungi</taxon>
        <taxon>Dikarya</taxon>
        <taxon>Basidiomycota</taxon>
        <taxon>Agaricomycotina</taxon>
        <taxon>Agaricomycetes</taxon>
        <taxon>Polyporales</taxon>
        <taxon>Phanerochaetaceae</taxon>
        <taxon>Phanerochaete</taxon>
    </lineage>
</organism>
<dbReference type="HOGENOM" id="CLU_956794_0_0_1"/>
<dbReference type="AlphaFoldDB" id="K5UWM9"/>
<accession>K5UWM9</accession>
<feature type="region of interest" description="Disordered" evidence="1">
    <location>
        <begin position="250"/>
        <end position="270"/>
    </location>
</feature>
<dbReference type="InParanoid" id="K5UWM9"/>
<dbReference type="EMBL" id="JH930473">
    <property type="protein sequence ID" value="EKM54456.1"/>
    <property type="molecule type" value="Genomic_DNA"/>
</dbReference>
<feature type="region of interest" description="Disordered" evidence="1">
    <location>
        <begin position="156"/>
        <end position="212"/>
    </location>
</feature>
<dbReference type="OrthoDB" id="3143319at2759"/>
<reference evidence="2 3" key="1">
    <citation type="journal article" date="2012" name="BMC Genomics">
        <title>Comparative genomics of the white-rot fungi, Phanerochaete carnosa and P. chrysosporium, to elucidate the genetic basis of the distinct wood types they colonize.</title>
        <authorList>
            <person name="Suzuki H."/>
            <person name="MacDonald J."/>
            <person name="Syed K."/>
            <person name="Salamov A."/>
            <person name="Hori C."/>
            <person name="Aerts A."/>
            <person name="Henrissat B."/>
            <person name="Wiebenga A."/>
            <person name="vanKuyk P.A."/>
            <person name="Barry K."/>
            <person name="Lindquist E."/>
            <person name="LaButti K."/>
            <person name="Lapidus A."/>
            <person name="Lucas S."/>
            <person name="Coutinho P."/>
            <person name="Gong Y."/>
            <person name="Samejima M."/>
            <person name="Mahadevan R."/>
            <person name="Abou-Zaid M."/>
            <person name="de Vries R.P."/>
            <person name="Igarashi K."/>
            <person name="Yadav J.S."/>
            <person name="Grigoriev I.V."/>
            <person name="Master E.R."/>
        </authorList>
    </citation>
    <scope>NUCLEOTIDE SEQUENCE [LARGE SCALE GENOMIC DNA]</scope>
    <source>
        <strain evidence="2 3">HHB-10118-sp</strain>
    </source>
</reference>
<dbReference type="RefSeq" id="XP_007397148.1">
    <property type="nucleotide sequence ID" value="XM_007397086.1"/>
</dbReference>
<name>K5UWM9_PHACS</name>
<evidence type="ECO:0000313" key="2">
    <source>
        <dbReference type="EMBL" id="EKM54456.1"/>
    </source>
</evidence>
<evidence type="ECO:0000313" key="3">
    <source>
        <dbReference type="Proteomes" id="UP000008370"/>
    </source>
</evidence>
<protein>
    <submittedName>
        <fullName evidence="2">Uncharacterized protein</fullName>
    </submittedName>
</protein>
<proteinExistence type="predicted"/>
<feature type="region of interest" description="Disordered" evidence="1">
    <location>
        <begin position="1"/>
        <end position="21"/>
    </location>
</feature>
<gene>
    <name evidence="2" type="ORF">PHACADRAFT_258305</name>
</gene>
<feature type="compositionally biased region" description="Basic and acidic residues" evidence="1">
    <location>
        <begin position="156"/>
        <end position="182"/>
    </location>
</feature>
<dbReference type="Proteomes" id="UP000008370">
    <property type="component" value="Unassembled WGS sequence"/>
</dbReference>
<feature type="compositionally biased region" description="Basic residues" evidence="1">
    <location>
        <begin position="261"/>
        <end position="270"/>
    </location>
</feature>